<dbReference type="SUPFAM" id="SSF56349">
    <property type="entry name" value="DNA breaking-rejoining enzymes"/>
    <property type="match status" value="1"/>
</dbReference>
<proteinExistence type="inferred from homology"/>
<evidence type="ECO:0000256" key="3">
    <source>
        <dbReference type="ARBA" id="ARBA00012891"/>
    </source>
</evidence>
<feature type="domain" description="DNA topoisomerase I catalytic core eukaryotic-type" evidence="8">
    <location>
        <begin position="117"/>
        <end position="329"/>
    </location>
</feature>
<dbReference type="EC" id="5.6.2.1" evidence="3"/>
<evidence type="ECO:0000256" key="1">
    <source>
        <dbReference type="ARBA" id="ARBA00000213"/>
    </source>
</evidence>
<dbReference type="GO" id="GO:0003917">
    <property type="term" value="F:DNA topoisomerase type I (single strand cut, ATP-independent) activity"/>
    <property type="evidence" value="ECO:0007669"/>
    <property type="project" value="UniProtKB-EC"/>
</dbReference>
<dbReference type="GO" id="GO:0003677">
    <property type="term" value="F:DNA binding"/>
    <property type="evidence" value="ECO:0007669"/>
    <property type="project" value="UniProtKB-KW"/>
</dbReference>
<comment type="catalytic activity">
    <reaction evidence="1">
        <text>ATP-independent breakage of single-stranded DNA, followed by passage and rejoining.</text>
        <dbReference type="EC" id="5.6.2.1"/>
    </reaction>
</comment>
<evidence type="ECO:0000256" key="2">
    <source>
        <dbReference type="ARBA" id="ARBA00006645"/>
    </source>
</evidence>
<name>A0A2X2CKK0_PSELU</name>
<dbReference type="InterPro" id="IPR011010">
    <property type="entry name" value="DNA_brk_join_enz"/>
</dbReference>
<accession>A0A2X2CKK0</accession>
<keyword evidence="13" id="KW-1185">Reference proteome</keyword>
<feature type="region of interest" description="Disordered" evidence="7">
    <location>
        <begin position="1"/>
        <end position="36"/>
    </location>
</feature>
<dbReference type="Gene3D" id="1.10.132.120">
    <property type="match status" value="1"/>
</dbReference>
<dbReference type="AlphaFoldDB" id="A0A2X2CKK0"/>
<dbReference type="PRINTS" id="PR00416">
    <property type="entry name" value="EUTPISMRASEI"/>
</dbReference>
<keyword evidence="6 11" id="KW-0413">Isomerase</keyword>
<dbReference type="Gene3D" id="3.90.15.10">
    <property type="entry name" value="Topoisomerase I, Chain A, domain 3"/>
    <property type="match status" value="1"/>
</dbReference>
<dbReference type="InterPro" id="IPR035447">
    <property type="entry name" value="DNA_topo_I_N_sf"/>
</dbReference>
<gene>
    <name evidence="10" type="ORF">IRZ65_04135</name>
    <name evidence="11" type="ORF">NCTC11842_02721</name>
</gene>
<evidence type="ECO:0000256" key="7">
    <source>
        <dbReference type="SAM" id="MobiDB-lite"/>
    </source>
</evidence>
<comment type="similarity">
    <text evidence="2">Belongs to the type IB topoisomerase family.</text>
</comment>
<evidence type="ECO:0000259" key="9">
    <source>
        <dbReference type="Pfam" id="PF21338"/>
    </source>
</evidence>
<dbReference type="Gene3D" id="3.30.66.10">
    <property type="entry name" value="DNA topoisomerase I domain"/>
    <property type="match status" value="1"/>
</dbReference>
<sequence length="369" mass="41924">MSESASFIPPTAEGTLPAPGDERDDTGTALCPPLPSDLHYVDDTQPGLRRKKLRGKFIYLDAQGERIRDQAEIDRINKLAIPPAYTDVWICADPCGHLQATGRDARGRKQYRYHPRWREIRDTDKYERMLEFGNALPKLRKRIEEHLAQRKLNREKVMATVISLLDATLIRVGNQQYAKSNKSYGLTTLRNRHADVTGNTIRFHFRGKSGVEHNIKLTDPRLSRTVKRCLELPGQHLFQYLDEDGDRHTVTSSDVNAYLHELSGADFTAKDYRTWAGSALALSTLKSLRYETQTEAKKHLQEMVKQVSSMLGNTPAVCRKCYIHPGVMDAFIAGELGSLPKPRKRKGLREEEVALLMFLERLVEKTQAA</sequence>
<reference evidence="11 12" key="1">
    <citation type="submission" date="2018-06" db="EMBL/GenBank/DDBJ databases">
        <authorList>
            <consortium name="Pathogen Informatics"/>
            <person name="Doyle S."/>
        </authorList>
    </citation>
    <scope>NUCLEOTIDE SEQUENCE [LARGE SCALE GENOMIC DNA]</scope>
    <source>
        <strain evidence="11 12">NCTC11842</strain>
    </source>
</reference>
<evidence type="ECO:0000313" key="12">
    <source>
        <dbReference type="Proteomes" id="UP000250443"/>
    </source>
</evidence>
<keyword evidence="4" id="KW-0799">Topoisomerase</keyword>
<evidence type="ECO:0000256" key="6">
    <source>
        <dbReference type="ARBA" id="ARBA00023235"/>
    </source>
</evidence>
<reference evidence="10 13" key="2">
    <citation type="submission" date="2020-10" db="EMBL/GenBank/DDBJ databases">
        <title>Genome sequences of Pseudomonas isolates.</title>
        <authorList>
            <person name="Wessels L."/>
            <person name="Reich F."/>
            <person name="Hammerl J."/>
        </authorList>
    </citation>
    <scope>NUCLEOTIDE SEQUENCE [LARGE SCALE GENOMIC DNA]</scope>
    <source>
        <strain evidence="10 13">20-MO00624-0</strain>
    </source>
</reference>
<protein>
    <recommendedName>
        <fullName evidence="3">DNA topoisomerase</fullName>
        <ecNumber evidence="3">5.6.2.1</ecNumber>
    </recommendedName>
</protein>
<evidence type="ECO:0000259" key="8">
    <source>
        <dbReference type="Pfam" id="PF01028"/>
    </source>
</evidence>
<dbReference type="Pfam" id="PF01028">
    <property type="entry name" value="Topoisom_I"/>
    <property type="match status" value="1"/>
</dbReference>
<dbReference type="GO" id="GO:0006265">
    <property type="term" value="P:DNA topological change"/>
    <property type="evidence" value="ECO:0007669"/>
    <property type="project" value="InterPro"/>
</dbReference>
<evidence type="ECO:0000256" key="4">
    <source>
        <dbReference type="ARBA" id="ARBA00023029"/>
    </source>
</evidence>
<dbReference type="EMBL" id="UAUF01000012">
    <property type="protein sequence ID" value="SPZ08318.1"/>
    <property type="molecule type" value="Genomic_DNA"/>
</dbReference>
<evidence type="ECO:0000313" key="11">
    <source>
        <dbReference type="EMBL" id="SPZ08318.1"/>
    </source>
</evidence>
<dbReference type="SUPFAM" id="SSF55869">
    <property type="entry name" value="DNA topoisomerase I domain"/>
    <property type="match status" value="1"/>
</dbReference>
<dbReference type="InterPro" id="IPR013500">
    <property type="entry name" value="TopoI_cat_euk"/>
</dbReference>
<dbReference type="Proteomes" id="UP000250443">
    <property type="component" value="Unassembled WGS sequence"/>
</dbReference>
<dbReference type="InterPro" id="IPR001631">
    <property type="entry name" value="TopoI"/>
</dbReference>
<dbReference type="Proteomes" id="UP000626180">
    <property type="component" value="Unassembled WGS sequence"/>
</dbReference>
<organism evidence="11 12">
    <name type="scientific">Pseudomonas luteola</name>
    <dbReference type="NCBI Taxonomy" id="47886"/>
    <lineage>
        <taxon>Bacteria</taxon>
        <taxon>Pseudomonadati</taxon>
        <taxon>Pseudomonadota</taxon>
        <taxon>Gammaproteobacteria</taxon>
        <taxon>Pseudomonadales</taxon>
        <taxon>Pseudomonadaceae</taxon>
        <taxon>Pseudomonas</taxon>
    </lineage>
</organism>
<feature type="domain" description="DNA topoisomerase IB N-terminal" evidence="9">
    <location>
        <begin position="56"/>
        <end position="104"/>
    </location>
</feature>
<evidence type="ECO:0000256" key="5">
    <source>
        <dbReference type="ARBA" id="ARBA00023125"/>
    </source>
</evidence>
<evidence type="ECO:0000313" key="10">
    <source>
        <dbReference type="EMBL" id="MBF8639873.1"/>
    </source>
</evidence>
<dbReference type="Pfam" id="PF21338">
    <property type="entry name" value="Top1B_N_bact"/>
    <property type="match status" value="1"/>
</dbReference>
<dbReference type="EMBL" id="JADMCD010000002">
    <property type="protein sequence ID" value="MBF8639873.1"/>
    <property type="molecule type" value="Genomic_DNA"/>
</dbReference>
<keyword evidence="5" id="KW-0238">DNA-binding</keyword>
<evidence type="ECO:0000313" key="13">
    <source>
        <dbReference type="Proteomes" id="UP000626180"/>
    </source>
</evidence>
<dbReference type="PROSITE" id="PS52038">
    <property type="entry name" value="TOPO_IB_2"/>
    <property type="match status" value="1"/>
</dbReference>
<dbReference type="RefSeq" id="WP_010794922.1">
    <property type="nucleotide sequence ID" value="NZ_CP069262.1"/>
</dbReference>
<dbReference type="InterPro" id="IPR014711">
    <property type="entry name" value="TopoI_cat_a-hlx-sub_euk"/>
</dbReference>
<dbReference type="InterPro" id="IPR049331">
    <property type="entry name" value="Top1B_N_bact"/>
</dbReference>